<evidence type="ECO:0000313" key="5">
    <source>
        <dbReference type="Proteomes" id="UP001500131"/>
    </source>
</evidence>
<dbReference type="InterPro" id="IPR050836">
    <property type="entry name" value="SDS22/Internalin_LRR"/>
</dbReference>
<dbReference type="InterPro" id="IPR032675">
    <property type="entry name" value="LRR_dom_sf"/>
</dbReference>
<evidence type="ECO:0000256" key="3">
    <source>
        <dbReference type="SAM" id="MobiDB-lite"/>
    </source>
</evidence>
<dbReference type="Pfam" id="PF13855">
    <property type="entry name" value="LRR_8"/>
    <property type="match status" value="2"/>
</dbReference>
<dbReference type="PANTHER" id="PTHR46652">
    <property type="entry name" value="LEUCINE-RICH REPEAT AND IQ DOMAIN-CONTAINING PROTEIN 1-RELATED"/>
    <property type="match status" value="1"/>
</dbReference>
<protein>
    <submittedName>
        <fullName evidence="4">Leucine Rich repeat/Leucine-rich repeat/Leucine rich repeat</fullName>
    </submittedName>
</protein>
<evidence type="ECO:0000256" key="2">
    <source>
        <dbReference type="ARBA" id="ARBA00022737"/>
    </source>
</evidence>
<gene>
    <name evidence="4" type="ORF">Q4I31_001120</name>
</gene>
<feature type="region of interest" description="Disordered" evidence="3">
    <location>
        <begin position="42"/>
        <end position="75"/>
    </location>
</feature>
<name>A0AAW3AWU7_9TRYP</name>
<dbReference type="SMART" id="SM00365">
    <property type="entry name" value="LRR_SD22"/>
    <property type="match status" value="8"/>
</dbReference>
<dbReference type="AlphaFoldDB" id="A0AAW3AWU7"/>
<keyword evidence="1" id="KW-0433">Leucine-rich repeat</keyword>
<evidence type="ECO:0000256" key="1">
    <source>
        <dbReference type="ARBA" id="ARBA00022614"/>
    </source>
</evidence>
<reference evidence="4 5" key="1">
    <citation type="submission" date="2024-02" db="EMBL/GenBank/DDBJ databases">
        <title>FIRST GENOME SEQUENCES OF Leishmania (Viannia) shawi, Leishmania (Viannia) lindenbergi AND Leishmania (Viannia) utingensis.</title>
        <authorList>
            <person name="Resadore F."/>
            <person name="Custodio M.G.F."/>
            <person name="Boite M.C."/>
            <person name="Cupolillo E."/>
            <person name="Ferreira G.E.M."/>
        </authorList>
    </citation>
    <scope>NUCLEOTIDE SEQUENCE [LARGE SCALE GENOMIC DNA]</scope>
    <source>
        <strain evidence="4 5">MHOM/BR/1966/M15733</strain>
    </source>
</reference>
<dbReference type="PANTHER" id="PTHR46652:SF3">
    <property type="entry name" value="LEUCINE-RICH REPEAT-CONTAINING PROTEIN 9"/>
    <property type="match status" value="1"/>
</dbReference>
<dbReference type="PROSITE" id="PS51450">
    <property type="entry name" value="LRR"/>
    <property type="match status" value="6"/>
</dbReference>
<dbReference type="InterPro" id="IPR003591">
    <property type="entry name" value="Leu-rich_rpt_typical-subtyp"/>
</dbReference>
<proteinExistence type="predicted"/>
<organism evidence="4 5">
    <name type="scientific">Leishmania lindenbergi</name>
    <dbReference type="NCBI Taxonomy" id="651832"/>
    <lineage>
        <taxon>Eukaryota</taxon>
        <taxon>Discoba</taxon>
        <taxon>Euglenozoa</taxon>
        <taxon>Kinetoplastea</taxon>
        <taxon>Metakinetoplastina</taxon>
        <taxon>Trypanosomatida</taxon>
        <taxon>Trypanosomatidae</taxon>
        <taxon>Leishmaniinae</taxon>
        <taxon>Leishmania</taxon>
    </lineage>
</organism>
<dbReference type="InterPro" id="IPR001611">
    <property type="entry name" value="Leu-rich_rpt"/>
</dbReference>
<dbReference type="FunFam" id="3.80.10.10:FF:000835">
    <property type="entry name" value="Protein phosphatase type 1 regulator-like protein"/>
    <property type="match status" value="1"/>
</dbReference>
<dbReference type="SMART" id="SM00369">
    <property type="entry name" value="LRR_TYP"/>
    <property type="match status" value="5"/>
</dbReference>
<evidence type="ECO:0000313" key="4">
    <source>
        <dbReference type="EMBL" id="KAL0513046.1"/>
    </source>
</evidence>
<dbReference type="SUPFAM" id="SSF52058">
    <property type="entry name" value="L domain-like"/>
    <property type="match status" value="1"/>
</dbReference>
<comment type="caution">
    <text evidence="4">The sequence shown here is derived from an EMBL/GenBank/DDBJ whole genome shotgun (WGS) entry which is preliminary data.</text>
</comment>
<keyword evidence="5" id="KW-1185">Reference proteome</keyword>
<dbReference type="Proteomes" id="UP001500131">
    <property type="component" value="Unassembled WGS sequence"/>
</dbReference>
<keyword evidence="2" id="KW-0677">Repeat</keyword>
<dbReference type="Gene3D" id="3.80.10.10">
    <property type="entry name" value="Ribonuclease Inhibitor"/>
    <property type="match status" value="2"/>
</dbReference>
<dbReference type="EMBL" id="JBAMZK010000006">
    <property type="protein sequence ID" value="KAL0513046.1"/>
    <property type="molecule type" value="Genomic_DNA"/>
</dbReference>
<sequence>MFPLVFVSIHQHFRTHPQPPRLMFANLDEEKKARLRERILQAAAAPPPAPAPAKSNSDSDDEQEVPLQHNESMKHASEQLTINAKSTEVEIANIRLFTLDELDLNQLTECKILSLRKNLIHELSAFPQHLAGRLTELDLFDNKIRKVRDFFDSAMVPDPESGSLLKQSVPQAFYSLTKLDLSYNQLRRITGLGSLGSTLKELYLVENKIKVIEGLDSFVHLELLELGGNRIREIGSGLANLRSLQSLWLGKNKIHSIGDSLHSLRELQKLSLQANRLTSITEEAFKEGCNPHLVELYLSENGISTIENLPLHSLHLLDLSFNPIATINETVINPTNMPELEEFWLTDGNINDWGEVKKFCGFANTLRTIYVERNPIEQDKRYRDKVYMNLPFVTQIDSWPVLNKNNLEADRLIQRRAS</sequence>
<accession>A0AAW3AWU7</accession>